<feature type="transmembrane region" description="Helical" evidence="5">
    <location>
        <begin position="16"/>
        <end position="34"/>
    </location>
</feature>
<proteinExistence type="predicted"/>
<evidence type="ECO:0000256" key="4">
    <source>
        <dbReference type="ARBA" id="ARBA00023136"/>
    </source>
</evidence>
<feature type="transmembrane region" description="Helical" evidence="5">
    <location>
        <begin position="125"/>
        <end position="144"/>
    </location>
</feature>
<feature type="transmembrane region" description="Helical" evidence="5">
    <location>
        <begin position="92"/>
        <end position="113"/>
    </location>
</feature>
<feature type="transmembrane region" description="Helical" evidence="5">
    <location>
        <begin position="297"/>
        <end position="317"/>
    </location>
</feature>
<feature type="transmembrane region" description="Helical" evidence="5">
    <location>
        <begin position="150"/>
        <end position="173"/>
    </location>
</feature>
<dbReference type="PANTHER" id="PTHR37422">
    <property type="entry name" value="TEICHURONIC ACID BIOSYNTHESIS PROTEIN TUAE"/>
    <property type="match status" value="1"/>
</dbReference>
<evidence type="ECO:0000256" key="2">
    <source>
        <dbReference type="ARBA" id="ARBA00022692"/>
    </source>
</evidence>
<dbReference type="InterPro" id="IPR007016">
    <property type="entry name" value="O-antigen_ligase-rel_domated"/>
</dbReference>
<feature type="transmembrane region" description="Helical" evidence="5">
    <location>
        <begin position="396"/>
        <end position="415"/>
    </location>
</feature>
<feature type="transmembrane region" description="Helical" evidence="5">
    <location>
        <begin position="459"/>
        <end position="477"/>
    </location>
</feature>
<feature type="transmembrane region" description="Helical" evidence="5">
    <location>
        <begin position="70"/>
        <end position="86"/>
    </location>
</feature>
<dbReference type="OrthoDB" id="185849at2"/>
<evidence type="ECO:0000313" key="7">
    <source>
        <dbReference type="EMBL" id="SPF43898.1"/>
    </source>
</evidence>
<dbReference type="InterPro" id="IPR051533">
    <property type="entry name" value="WaaL-like"/>
</dbReference>
<reference evidence="8" key="1">
    <citation type="submission" date="2018-02" db="EMBL/GenBank/DDBJ databases">
        <authorList>
            <person name="Hausmann B."/>
        </authorList>
    </citation>
    <scope>NUCLEOTIDE SEQUENCE [LARGE SCALE GENOMIC DNA]</scope>
    <source>
        <strain evidence="8">Peat soil MAG SbA1</strain>
    </source>
</reference>
<comment type="subcellular location">
    <subcellularLocation>
        <location evidence="1">Membrane</location>
        <topology evidence="1">Multi-pass membrane protein</topology>
    </subcellularLocation>
</comment>
<feature type="transmembrane region" description="Helical" evidence="5">
    <location>
        <begin position="185"/>
        <end position="209"/>
    </location>
</feature>
<feature type="transmembrane region" description="Helical" evidence="5">
    <location>
        <begin position="229"/>
        <end position="247"/>
    </location>
</feature>
<keyword evidence="4 5" id="KW-0472">Membrane</keyword>
<feature type="transmembrane region" description="Helical" evidence="5">
    <location>
        <begin position="273"/>
        <end position="290"/>
    </location>
</feature>
<organism evidence="7 8">
    <name type="scientific">Candidatus Sulfotelmatobacter kueseliae</name>
    <dbReference type="NCBI Taxonomy" id="2042962"/>
    <lineage>
        <taxon>Bacteria</taxon>
        <taxon>Pseudomonadati</taxon>
        <taxon>Acidobacteriota</taxon>
        <taxon>Terriglobia</taxon>
        <taxon>Terriglobales</taxon>
        <taxon>Candidatus Korobacteraceae</taxon>
        <taxon>Candidatus Sulfotelmatobacter</taxon>
    </lineage>
</organism>
<dbReference type="PANTHER" id="PTHR37422:SF13">
    <property type="entry name" value="LIPOPOLYSACCHARIDE BIOSYNTHESIS PROTEIN PA4999-RELATED"/>
    <property type="match status" value="1"/>
</dbReference>
<keyword evidence="2 5" id="KW-0812">Transmembrane</keyword>
<evidence type="ECO:0000256" key="1">
    <source>
        <dbReference type="ARBA" id="ARBA00004141"/>
    </source>
</evidence>
<dbReference type="AlphaFoldDB" id="A0A2U3KW91"/>
<dbReference type="Pfam" id="PF04932">
    <property type="entry name" value="Wzy_C"/>
    <property type="match status" value="1"/>
</dbReference>
<accession>A0A2U3KW91</accession>
<evidence type="ECO:0000256" key="3">
    <source>
        <dbReference type="ARBA" id="ARBA00022989"/>
    </source>
</evidence>
<feature type="transmembrane region" description="Helical" evidence="5">
    <location>
        <begin position="252"/>
        <end position="267"/>
    </location>
</feature>
<name>A0A2U3KW91_9BACT</name>
<evidence type="ECO:0000259" key="6">
    <source>
        <dbReference type="Pfam" id="PF04932"/>
    </source>
</evidence>
<sequence length="496" mass="55755">MDIVETIRAKARRSDVAWFTFLVLSGLLLTWLAIVQSLVFLVLVAVVALTAFTPWAIVRARRIDLELWQWMLLAALSGYMLLNYGFENLTLHLGLPFIVSYAMIYGSLALAVHRHPSLMIKAAKNPAMICLLILIFQTFIHLIVDLPKYGLWAIRDSTIVLDGLFLALGLLWAMKQSNLLILMKWLMGFFILDLAYSYTLPWGAALQSVSPKSGVFQEVALVGNYRGNVLYLLIGALFCLLLANYVVRWPRWVLMLLAVAQIFGLAIEQARAMYVGLVLALIVLALAGKARDSLKLASILCLALVPLLFLTVTGIEIQGRIGTVNMDFLSEHMKSITGARDTPGSTNEGRMDWYEQAYQKYRKHPWIGVGFGEPLLDVENSQSTAIRMPHNSSFSILVRLGAIGFIFWVIFHLYVVKTFIYALRQRKRYDKQIADVVLWLFLCYLVFMIEISVEAGLEFPSGAVPFYFFVGLALGLIRFQPSARRITGLANDAQKA</sequence>
<evidence type="ECO:0000256" key="5">
    <source>
        <dbReference type="SAM" id="Phobius"/>
    </source>
</evidence>
<gene>
    <name evidence="7" type="ORF">SBA1_500049</name>
</gene>
<dbReference type="GO" id="GO:0016020">
    <property type="term" value="C:membrane"/>
    <property type="evidence" value="ECO:0007669"/>
    <property type="project" value="UniProtKB-SubCell"/>
</dbReference>
<protein>
    <recommendedName>
        <fullName evidence="6">O-antigen ligase-related domain-containing protein</fullName>
    </recommendedName>
</protein>
<feature type="transmembrane region" description="Helical" evidence="5">
    <location>
        <begin position="436"/>
        <end position="453"/>
    </location>
</feature>
<keyword evidence="3 5" id="KW-1133">Transmembrane helix</keyword>
<feature type="domain" description="O-antigen ligase-related" evidence="6">
    <location>
        <begin position="257"/>
        <end position="409"/>
    </location>
</feature>
<dbReference type="EMBL" id="OMOD01000145">
    <property type="protein sequence ID" value="SPF43898.1"/>
    <property type="molecule type" value="Genomic_DNA"/>
</dbReference>
<evidence type="ECO:0000313" key="8">
    <source>
        <dbReference type="Proteomes" id="UP000238701"/>
    </source>
</evidence>
<feature type="transmembrane region" description="Helical" evidence="5">
    <location>
        <begin position="40"/>
        <end position="58"/>
    </location>
</feature>
<dbReference type="Proteomes" id="UP000238701">
    <property type="component" value="Unassembled WGS sequence"/>
</dbReference>